<dbReference type="RefSeq" id="WP_169658527.1">
    <property type="nucleotide sequence ID" value="NZ_JABANE010000060.1"/>
</dbReference>
<dbReference type="GO" id="GO:0003676">
    <property type="term" value="F:nucleic acid binding"/>
    <property type="evidence" value="ECO:0007669"/>
    <property type="project" value="InterPro"/>
</dbReference>
<gene>
    <name evidence="2" type="ORF">HHU12_20075</name>
</gene>
<accession>A0A7X9XB30</accession>
<dbReference type="SMART" id="SM00479">
    <property type="entry name" value="EXOIII"/>
    <property type="match status" value="1"/>
</dbReference>
<evidence type="ECO:0000259" key="1">
    <source>
        <dbReference type="SMART" id="SM00479"/>
    </source>
</evidence>
<comment type="caution">
    <text evidence="2">The sequence shown here is derived from an EMBL/GenBank/DDBJ whole genome shotgun (WGS) entry which is preliminary data.</text>
</comment>
<dbReference type="InterPro" id="IPR036397">
    <property type="entry name" value="RNaseH_sf"/>
</dbReference>
<dbReference type="InterPro" id="IPR013520">
    <property type="entry name" value="Ribonucl_H"/>
</dbReference>
<name>A0A7X9XB30_9BACT</name>
<dbReference type="EMBL" id="JABANE010000060">
    <property type="protein sequence ID" value="NME70285.1"/>
    <property type="molecule type" value="Genomic_DNA"/>
</dbReference>
<dbReference type="InterPro" id="IPR012337">
    <property type="entry name" value="RNaseH-like_sf"/>
</dbReference>
<dbReference type="AlphaFoldDB" id="A0A7X9XB30"/>
<dbReference type="GO" id="GO:0004527">
    <property type="term" value="F:exonuclease activity"/>
    <property type="evidence" value="ECO:0007669"/>
    <property type="project" value="UniProtKB-ARBA"/>
</dbReference>
<sequence length="331" mass="38474">MDILIKTINSSTDFFYNKTVFFENHSCDTEYARDLGKLGAFPDTVFEFTNSAIYIIAGYDSQLLSFYVEEFNKMLDGIKDPMAFEDYDHPTFILESDLLSYLIKRMGSIKDMYTPLDNNSTYLIDTIKSNMEKAHQARIDASKSVMDNIFKDNTFIAFDVETSNSKRDSMNSISAAKFVNGEIVETFDKYLRCEDNFGIWQRKGLKFDRQFLLENGEDPLTVLQEFEAFVKDYPIVYHSGANFDANVYYNTSKRYGHDYNNVIHGRKWFDTKKIYADNVKLDNYKLNTLCDRYDIELEHHVALSDSIACGKLLVNAIKNLDIIEPVKRFQY</sequence>
<dbReference type="Proteomes" id="UP000576082">
    <property type="component" value="Unassembled WGS sequence"/>
</dbReference>
<dbReference type="Gene3D" id="3.30.420.10">
    <property type="entry name" value="Ribonuclease H-like superfamily/Ribonuclease H"/>
    <property type="match status" value="1"/>
</dbReference>
<dbReference type="GO" id="GO:0006259">
    <property type="term" value="P:DNA metabolic process"/>
    <property type="evidence" value="ECO:0007669"/>
    <property type="project" value="UniProtKB-ARBA"/>
</dbReference>
<evidence type="ECO:0000313" key="3">
    <source>
        <dbReference type="Proteomes" id="UP000576082"/>
    </source>
</evidence>
<proteinExistence type="predicted"/>
<dbReference type="Pfam" id="PF00929">
    <property type="entry name" value="RNase_T"/>
    <property type="match status" value="1"/>
</dbReference>
<organism evidence="2 3">
    <name type="scientific">Flammeovirga aprica JL-4</name>
    <dbReference type="NCBI Taxonomy" id="694437"/>
    <lineage>
        <taxon>Bacteria</taxon>
        <taxon>Pseudomonadati</taxon>
        <taxon>Bacteroidota</taxon>
        <taxon>Cytophagia</taxon>
        <taxon>Cytophagales</taxon>
        <taxon>Flammeovirgaceae</taxon>
        <taxon>Flammeovirga</taxon>
    </lineage>
</organism>
<dbReference type="SUPFAM" id="SSF53098">
    <property type="entry name" value="Ribonuclease H-like"/>
    <property type="match status" value="1"/>
</dbReference>
<evidence type="ECO:0000313" key="2">
    <source>
        <dbReference type="EMBL" id="NME70285.1"/>
    </source>
</evidence>
<protein>
    <recommendedName>
        <fullName evidence="1">Exonuclease domain-containing protein</fullName>
    </recommendedName>
</protein>
<keyword evidence="3" id="KW-1185">Reference proteome</keyword>
<reference evidence="2 3" key="1">
    <citation type="submission" date="2020-04" db="EMBL/GenBank/DDBJ databases">
        <title>Flammeovirga sp. SR4, a novel species isolated from seawater.</title>
        <authorList>
            <person name="Wang X."/>
        </authorList>
    </citation>
    <scope>NUCLEOTIDE SEQUENCE [LARGE SCALE GENOMIC DNA]</scope>
    <source>
        <strain evidence="2 3">ATCC 23126</strain>
    </source>
</reference>
<feature type="domain" description="Exonuclease" evidence="1">
    <location>
        <begin position="154"/>
        <end position="322"/>
    </location>
</feature>